<dbReference type="PANTHER" id="PTHR43097">
    <property type="entry name" value="GLUTAMINE-TRNA LIGASE"/>
    <property type="match status" value="1"/>
</dbReference>
<dbReference type="EMBL" id="CAJPDT010000005">
    <property type="protein sequence ID" value="CAF9909058.1"/>
    <property type="molecule type" value="Genomic_DNA"/>
</dbReference>
<evidence type="ECO:0000256" key="3">
    <source>
        <dbReference type="ARBA" id="ARBA00022840"/>
    </source>
</evidence>
<dbReference type="InterPro" id="IPR050132">
    <property type="entry name" value="Gln/Glu-tRNA_Ligase"/>
</dbReference>
<dbReference type="Proteomes" id="UP000664534">
    <property type="component" value="Unassembled WGS sequence"/>
</dbReference>
<dbReference type="InterPro" id="IPR000924">
    <property type="entry name" value="Glu/Gln-tRNA-synth"/>
</dbReference>
<dbReference type="InterPro" id="IPR014729">
    <property type="entry name" value="Rossmann-like_a/b/a_fold"/>
</dbReference>
<proteinExistence type="inferred from homology"/>
<gene>
    <name evidence="8" type="ORF">IMSHALPRED_007582</name>
</gene>
<accession>A0A8H3ERD7</accession>
<keyword evidence="1 6" id="KW-0436">Ligase</keyword>
<evidence type="ECO:0000256" key="2">
    <source>
        <dbReference type="ARBA" id="ARBA00022741"/>
    </source>
</evidence>
<evidence type="ECO:0000313" key="9">
    <source>
        <dbReference type="Proteomes" id="UP000664534"/>
    </source>
</evidence>
<dbReference type="GO" id="GO:0017102">
    <property type="term" value="C:methionyl glutamyl tRNA synthetase complex"/>
    <property type="evidence" value="ECO:0007669"/>
    <property type="project" value="TreeGrafter"/>
</dbReference>
<keyword evidence="4 6" id="KW-0648">Protein biosynthesis</keyword>
<name>A0A8H3ERD7_9LECA</name>
<keyword evidence="5 6" id="KW-0030">Aminoacyl-tRNA synthetase</keyword>
<dbReference type="SUPFAM" id="SSF47616">
    <property type="entry name" value="GST C-terminal domain-like"/>
    <property type="match status" value="1"/>
</dbReference>
<keyword evidence="2 6" id="KW-0547">Nucleotide-binding</keyword>
<sequence length="436" mass="48474">MPSLRLAVQADQALLLPPLLVVAYLQHVKSVGSLSVELEDVAAINDNGIAIAFDTGKGRVVHDGHVLPCLMEAYGPAEWRDAGAANEWAGFGAAHAKADSTTPDIRPLENAMQGLDAHLTLRSYYTGCSLSAVDIIIWGALRGKKVAYSMIQRSNPNISRWFNFVESTHGWIVTAVAGIDATAHQKRSLASAAGGSHDIGLGHVKGGVVTRFPPEPSGFLHIGHAKAALLNECFAHGRDDGTLICRFDDTNPSKESQESEDSITDDLEMMKIYPDRTSHSSGFFLQMYEYCVQLLRENKAYADDTEYEVMKDQRKYGIKSKCRESSATDSLARFEAMRAGCKEGTQWCIRARISIDDVNKCLRDPVIYRCNLRPHHRIGNTWKVYPTYDFCGPILDSIEGVTHALRTNEYHDRNPQYVWFQKALGLRKSRSLILRE</sequence>
<dbReference type="FunFam" id="3.90.800.10:FF:000001">
    <property type="entry name" value="Glutamine--tRNA ligase"/>
    <property type="match status" value="1"/>
</dbReference>
<dbReference type="GO" id="GO:0006424">
    <property type="term" value="P:glutamyl-tRNA aminoacylation"/>
    <property type="evidence" value="ECO:0007669"/>
    <property type="project" value="TreeGrafter"/>
</dbReference>
<dbReference type="GO" id="GO:0005524">
    <property type="term" value="F:ATP binding"/>
    <property type="evidence" value="ECO:0007669"/>
    <property type="project" value="UniProtKB-KW"/>
</dbReference>
<dbReference type="GO" id="GO:0004818">
    <property type="term" value="F:glutamate-tRNA ligase activity"/>
    <property type="evidence" value="ECO:0007669"/>
    <property type="project" value="TreeGrafter"/>
</dbReference>
<dbReference type="PANTHER" id="PTHR43097:SF5">
    <property type="entry name" value="GLUTAMATE--TRNA LIGASE"/>
    <property type="match status" value="1"/>
</dbReference>
<dbReference type="GO" id="GO:0005829">
    <property type="term" value="C:cytosol"/>
    <property type="evidence" value="ECO:0007669"/>
    <property type="project" value="TreeGrafter"/>
</dbReference>
<dbReference type="Pfam" id="PF00749">
    <property type="entry name" value="tRNA-synt_1c"/>
    <property type="match status" value="1"/>
</dbReference>
<dbReference type="Gene3D" id="1.20.1050.10">
    <property type="match status" value="1"/>
</dbReference>
<keyword evidence="9" id="KW-1185">Reference proteome</keyword>
<evidence type="ECO:0000313" key="8">
    <source>
        <dbReference type="EMBL" id="CAF9909058.1"/>
    </source>
</evidence>
<evidence type="ECO:0000256" key="5">
    <source>
        <dbReference type="ARBA" id="ARBA00023146"/>
    </source>
</evidence>
<protein>
    <recommendedName>
        <fullName evidence="7">Glutamyl/glutaminyl-tRNA synthetase class Ib catalytic domain-containing protein</fullName>
    </recommendedName>
</protein>
<dbReference type="AlphaFoldDB" id="A0A8H3ERD7"/>
<dbReference type="PRINTS" id="PR00987">
    <property type="entry name" value="TRNASYNTHGLU"/>
</dbReference>
<evidence type="ECO:0000259" key="7">
    <source>
        <dbReference type="Pfam" id="PF00749"/>
    </source>
</evidence>
<dbReference type="InterPro" id="IPR001412">
    <property type="entry name" value="aa-tRNA-synth_I_CS"/>
</dbReference>
<feature type="domain" description="Glutamyl/glutaminyl-tRNA synthetase class Ib catalytic" evidence="7">
    <location>
        <begin position="208"/>
        <end position="428"/>
    </location>
</feature>
<evidence type="ECO:0000256" key="6">
    <source>
        <dbReference type="RuleBase" id="RU363037"/>
    </source>
</evidence>
<dbReference type="SUPFAM" id="SSF52374">
    <property type="entry name" value="Nucleotidylyl transferase"/>
    <property type="match status" value="1"/>
</dbReference>
<comment type="caution">
    <text evidence="8">The sequence shown here is derived from an EMBL/GenBank/DDBJ whole genome shotgun (WGS) entry which is preliminary data.</text>
</comment>
<dbReference type="Gene3D" id="3.40.50.620">
    <property type="entry name" value="HUPs"/>
    <property type="match status" value="1"/>
</dbReference>
<dbReference type="InterPro" id="IPR036282">
    <property type="entry name" value="Glutathione-S-Trfase_C_sf"/>
</dbReference>
<organism evidence="8 9">
    <name type="scientific">Imshaugia aleurites</name>
    <dbReference type="NCBI Taxonomy" id="172621"/>
    <lineage>
        <taxon>Eukaryota</taxon>
        <taxon>Fungi</taxon>
        <taxon>Dikarya</taxon>
        <taxon>Ascomycota</taxon>
        <taxon>Pezizomycotina</taxon>
        <taxon>Lecanoromycetes</taxon>
        <taxon>OSLEUM clade</taxon>
        <taxon>Lecanoromycetidae</taxon>
        <taxon>Lecanorales</taxon>
        <taxon>Lecanorineae</taxon>
        <taxon>Parmeliaceae</taxon>
        <taxon>Imshaugia</taxon>
    </lineage>
</organism>
<dbReference type="InterPro" id="IPR020058">
    <property type="entry name" value="Glu/Gln-tRNA-synth_Ib_cat-dom"/>
</dbReference>
<evidence type="ECO:0000256" key="1">
    <source>
        <dbReference type="ARBA" id="ARBA00022598"/>
    </source>
</evidence>
<reference evidence="8" key="1">
    <citation type="submission" date="2021-03" db="EMBL/GenBank/DDBJ databases">
        <authorList>
            <person name="Tagirdzhanova G."/>
        </authorList>
    </citation>
    <scope>NUCLEOTIDE SEQUENCE</scope>
</reference>
<keyword evidence="3 6" id="KW-0067">ATP-binding</keyword>
<dbReference type="Gene3D" id="3.90.800.10">
    <property type="entry name" value="Glutamyl-tRNA Synthetase, Domain 3"/>
    <property type="match status" value="1"/>
</dbReference>
<evidence type="ECO:0000256" key="4">
    <source>
        <dbReference type="ARBA" id="ARBA00022917"/>
    </source>
</evidence>
<comment type="similarity">
    <text evidence="6">Belongs to the class-I aminoacyl-tRNA synthetase family.</text>
</comment>
<dbReference type="PROSITE" id="PS00178">
    <property type="entry name" value="AA_TRNA_LIGASE_I"/>
    <property type="match status" value="1"/>
</dbReference>
<dbReference type="OrthoDB" id="10250478at2759"/>